<evidence type="ECO:0000313" key="2">
    <source>
        <dbReference type="EMBL" id="KAK0704518.1"/>
    </source>
</evidence>
<dbReference type="SUPFAM" id="SSF50965">
    <property type="entry name" value="Galactose oxidase, central domain"/>
    <property type="match status" value="1"/>
</dbReference>
<dbReference type="InterPro" id="IPR006652">
    <property type="entry name" value="Kelch_1"/>
</dbReference>
<gene>
    <name evidence="2" type="ORF">B0H67DRAFT_648946</name>
</gene>
<evidence type="ECO:0008006" key="4">
    <source>
        <dbReference type="Google" id="ProtNLM"/>
    </source>
</evidence>
<evidence type="ECO:0000313" key="3">
    <source>
        <dbReference type="Proteomes" id="UP001172102"/>
    </source>
</evidence>
<evidence type="ECO:0000256" key="1">
    <source>
        <dbReference type="SAM" id="SignalP"/>
    </source>
</evidence>
<dbReference type="SMART" id="SM00612">
    <property type="entry name" value="Kelch"/>
    <property type="match status" value="4"/>
</dbReference>
<dbReference type="Proteomes" id="UP001172102">
    <property type="component" value="Unassembled WGS sequence"/>
</dbReference>
<keyword evidence="1" id="KW-0732">Signal</keyword>
<comment type="caution">
    <text evidence="2">The sequence shown here is derived from an EMBL/GenBank/DDBJ whole genome shotgun (WGS) entry which is preliminary data.</text>
</comment>
<dbReference type="Gene3D" id="2.120.10.80">
    <property type="entry name" value="Kelch-type beta propeller"/>
    <property type="match status" value="2"/>
</dbReference>
<dbReference type="InterPro" id="IPR044595">
    <property type="entry name" value="KMD1-4"/>
</dbReference>
<reference evidence="2" key="1">
    <citation type="submission" date="2023-06" db="EMBL/GenBank/DDBJ databases">
        <title>Genome-scale phylogeny and comparative genomics of the fungal order Sordariales.</title>
        <authorList>
            <consortium name="Lawrence Berkeley National Laboratory"/>
            <person name="Hensen N."/>
            <person name="Bonometti L."/>
            <person name="Westerberg I."/>
            <person name="Brannstrom I.O."/>
            <person name="Guillou S."/>
            <person name="Cros-Aarteil S."/>
            <person name="Calhoun S."/>
            <person name="Haridas S."/>
            <person name="Kuo A."/>
            <person name="Mondo S."/>
            <person name="Pangilinan J."/>
            <person name="Riley R."/>
            <person name="Labutti K."/>
            <person name="Andreopoulos B."/>
            <person name="Lipzen A."/>
            <person name="Chen C."/>
            <person name="Yanf M."/>
            <person name="Daum C."/>
            <person name="Ng V."/>
            <person name="Clum A."/>
            <person name="Steindorff A."/>
            <person name="Ohm R."/>
            <person name="Martin F."/>
            <person name="Silar P."/>
            <person name="Natvig D."/>
            <person name="Lalanne C."/>
            <person name="Gautier V."/>
            <person name="Ament-Velasquez S.L."/>
            <person name="Kruys A."/>
            <person name="Hutchinson M.I."/>
            <person name="Powell A.J."/>
            <person name="Barry K."/>
            <person name="Miller A.N."/>
            <person name="Grigoriev I.V."/>
            <person name="Debuchy R."/>
            <person name="Gladieux P."/>
            <person name="Thoren M.H."/>
            <person name="Johannesson H."/>
        </authorList>
    </citation>
    <scope>NUCLEOTIDE SEQUENCE</scope>
    <source>
        <strain evidence="2">SMH4607-1</strain>
    </source>
</reference>
<feature type="signal peptide" evidence="1">
    <location>
        <begin position="1"/>
        <end position="21"/>
    </location>
</feature>
<organism evidence="2 3">
    <name type="scientific">Lasiosphaeris hirsuta</name>
    <dbReference type="NCBI Taxonomy" id="260670"/>
    <lineage>
        <taxon>Eukaryota</taxon>
        <taxon>Fungi</taxon>
        <taxon>Dikarya</taxon>
        <taxon>Ascomycota</taxon>
        <taxon>Pezizomycotina</taxon>
        <taxon>Sordariomycetes</taxon>
        <taxon>Sordariomycetidae</taxon>
        <taxon>Sordariales</taxon>
        <taxon>Lasiosphaeriaceae</taxon>
        <taxon>Lasiosphaeris</taxon>
    </lineage>
</organism>
<protein>
    <recommendedName>
        <fullName evidence="4">Galactose oxidase</fullName>
    </recommendedName>
</protein>
<dbReference type="InterPro" id="IPR011043">
    <property type="entry name" value="Gal_Oxase/kelch_b-propeller"/>
</dbReference>
<name>A0AA39ZVP8_9PEZI</name>
<feature type="chain" id="PRO_5041288164" description="Galactose oxidase" evidence="1">
    <location>
        <begin position="22"/>
        <end position="338"/>
    </location>
</feature>
<dbReference type="PANTHER" id="PTHR46407:SF3">
    <property type="entry name" value="OS02G0208700 PROTEIN"/>
    <property type="match status" value="1"/>
</dbReference>
<sequence>MNLLPLLLAAWALAAPPPSHGTWTTLPSIPLAPRQEHITVALPPSSLAILTGIIPSGPASYNTTALAQLYHIPSSTWTPLLAPVPRPLNHANAAAVAGKIYLLGGLADAPDGAWRAVSDAWVYDPAADAWTPLPPLPPGHARGSAVAGVWGSIIFLAGGMRTLVPVAGGEQDTVDVVSAYDTVGREWVDLPPAAARIPGARDHAGGAVVGHTFYVVGGRERGQANVKGEVFALDLEDLKAGWTTRAARMPTPRGGIAAAAIGGKIYTFGGEGNPDSEVGVFNQTEAYDSVTDTWERLPAMPLPRHGTSAVAIGGRVFIPGGGTKIGADPVGFFDVYRP</sequence>
<dbReference type="AlphaFoldDB" id="A0AA39ZVP8"/>
<dbReference type="InterPro" id="IPR015915">
    <property type="entry name" value="Kelch-typ_b-propeller"/>
</dbReference>
<proteinExistence type="predicted"/>
<keyword evidence="3" id="KW-1185">Reference proteome</keyword>
<dbReference type="PANTHER" id="PTHR46407">
    <property type="entry name" value="OS02G0208700 PROTEIN"/>
    <property type="match status" value="1"/>
</dbReference>
<dbReference type="GO" id="GO:2000762">
    <property type="term" value="P:regulation of phenylpropanoid metabolic process"/>
    <property type="evidence" value="ECO:0007669"/>
    <property type="project" value="InterPro"/>
</dbReference>
<dbReference type="EMBL" id="JAUKUA010000007">
    <property type="protein sequence ID" value="KAK0704518.1"/>
    <property type="molecule type" value="Genomic_DNA"/>
</dbReference>
<dbReference type="Pfam" id="PF24681">
    <property type="entry name" value="Kelch_KLHDC2_KLHL20_DRC7"/>
    <property type="match status" value="1"/>
</dbReference>
<dbReference type="Pfam" id="PF01344">
    <property type="entry name" value="Kelch_1"/>
    <property type="match status" value="1"/>
</dbReference>
<accession>A0AA39ZVP8</accession>